<dbReference type="Proteomes" id="UP001162483">
    <property type="component" value="Unassembled WGS sequence"/>
</dbReference>
<feature type="non-terminal residue" evidence="2">
    <location>
        <position position="81"/>
    </location>
</feature>
<organism evidence="2 3">
    <name type="scientific">Staurois parvus</name>
    <dbReference type="NCBI Taxonomy" id="386267"/>
    <lineage>
        <taxon>Eukaryota</taxon>
        <taxon>Metazoa</taxon>
        <taxon>Chordata</taxon>
        <taxon>Craniata</taxon>
        <taxon>Vertebrata</taxon>
        <taxon>Euteleostomi</taxon>
        <taxon>Amphibia</taxon>
        <taxon>Batrachia</taxon>
        <taxon>Anura</taxon>
        <taxon>Neobatrachia</taxon>
        <taxon>Ranoidea</taxon>
        <taxon>Ranidae</taxon>
        <taxon>Staurois</taxon>
    </lineage>
</organism>
<keyword evidence="3" id="KW-1185">Reference proteome</keyword>
<evidence type="ECO:0000313" key="2">
    <source>
        <dbReference type="EMBL" id="CAI9568668.1"/>
    </source>
</evidence>
<feature type="region of interest" description="Disordered" evidence="1">
    <location>
        <begin position="34"/>
        <end position="71"/>
    </location>
</feature>
<sequence length="81" mass="8662">MPGHYSCHRHPCRGTIPATDTHAGALFLPPTPMRGTFRHPCRGTIPATDTLPPTDTNDGDTIPPTDTNDGALFLPLIPMMG</sequence>
<accession>A0ABN9DAY5</accession>
<comment type="caution">
    <text evidence="2">The sequence shown here is derived from an EMBL/GenBank/DDBJ whole genome shotgun (WGS) entry which is preliminary data.</text>
</comment>
<proteinExistence type="predicted"/>
<dbReference type="EMBL" id="CATNWA010014182">
    <property type="protein sequence ID" value="CAI9568668.1"/>
    <property type="molecule type" value="Genomic_DNA"/>
</dbReference>
<gene>
    <name evidence="2" type="ORF">SPARVUS_LOCUS6771115</name>
</gene>
<evidence type="ECO:0000256" key="1">
    <source>
        <dbReference type="SAM" id="MobiDB-lite"/>
    </source>
</evidence>
<name>A0ABN9DAY5_9NEOB</name>
<evidence type="ECO:0000313" key="3">
    <source>
        <dbReference type="Proteomes" id="UP001162483"/>
    </source>
</evidence>
<protein>
    <submittedName>
        <fullName evidence="2">Uncharacterized protein</fullName>
    </submittedName>
</protein>
<reference evidence="2" key="1">
    <citation type="submission" date="2023-05" db="EMBL/GenBank/DDBJ databases">
        <authorList>
            <person name="Stuckert A."/>
        </authorList>
    </citation>
    <scope>NUCLEOTIDE SEQUENCE</scope>
</reference>